<proteinExistence type="inferred from homology"/>
<dbReference type="Pfam" id="PF02609">
    <property type="entry name" value="Exonuc_VII_S"/>
    <property type="match status" value="1"/>
</dbReference>
<keyword evidence="7" id="KW-0175">Coiled coil</keyword>
<sequence>MAKAEKSLEDSFEELNTIITRLEQDDLSLEDSFGLYNEGMKLLKKCNDSIDKVEKKLTVLSERDS</sequence>
<organism evidence="8 9">
    <name type="scientific">[Clostridium] polysaccharolyticum</name>
    <dbReference type="NCBI Taxonomy" id="29364"/>
    <lineage>
        <taxon>Bacteria</taxon>
        <taxon>Bacillati</taxon>
        <taxon>Bacillota</taxon>
        <taxon>Clostridia</taxon>
        <taxon>Lachnospirales</taxon>
        <taxon>Lachnospiraceae</taxon>
    </lineage>
</organism>
<name>A0A1I0A073_9FIRM</name>
<dbReference type="GO" id="GO:0006308">
    <property type="term" value="P:DNA catabolic process"/>
    <property type="evidence" value="ECO:0007669"/>
    <property type="project" value="UniProtKB-UniRule"/>
</dbReference>
<comment type="subunit">
    <text evidence="6">Heterooligomer composed of large and small subunits.</text>
</comment>
<keyword evidence="5 6" id="KW-0269">Exonuclease</keyword>
<dbReference type="PANTHER" id="PTHR34137:SF1">
    <property type="entry name" value="EXODEOXYRIBONUCLEASE 7 SMALL SUBUNIT"/>
    <property type="match status" value="1"/>
</dbReference>
<evidence type="ECO:0000256" key="2">
    <source>
        <dbReference type="ARBA" id="ARBA00022490"/>
    </source>
</evidence>
<dbReference type="InterPro" id="IPR037004">
    <property type="entry name" value="Exonuc_VII_ssu_sf"/>
</dbReference>
<comment type="catalytic activity">
    <reaction evidence="6">
        <text>Exonucleolytic cleavage in either 5'- to 3'- or 3'- to 5'-direction to yield nucleoside 5'-phosphates.</text>
        <dbReference type="EC" id="3.1.11.6"/>
    </reaction>
</comment>
<dbReference type="HAMAP" id="MF_00337">
    <property type="entry name" value="Exonuc_7_S"/>
    <property type="match status" value="1"/>
</dbReference>
<keyword evidence="9" id="KW-1185">Reference proteome</keyword>
<reference evidence="8 9" key="1">
    <citation type="submission" date="2016-10" db="EMBL/GenBank/DDBJ databases">
        <authorList>
            <person name="de Groot N.N."/>
        </authorList>
    </citation>
    <scope>NUCLEOTIDE SEQUENCE [LARGE SCALE GENOMIC DNA]</scope>
    <source>
        <strain evidence="8 9">DSM 1801</strain>
    </source>
</reference>
<dbReference type="SUPFAM" id="SSF116842">
    <property type="entry name" value="XseB-like"/>
    <property type="match status" value="1"/>
</dbReference>
<evidence type="ECO:0000256" key="3">
    <source>
        <dbReference type="ARBA" id="ARBA00022722"/>
    </source>
</evidence>
<keyword evidence="4 6" id="KW-0378">Hydrolase</keyword>
<keyword evidence="2 6" id="KW-0963">Cytoplasm</keyword>
<dbReference type="GO" id="GO:0009318">
    <property type="term" value="C:exodeoxyribonuclease VII complex"/>
    <property type="evidence" value="ECO:0007669"/>
    <property type="project" value="UniProtKB-UniRule"/>
</dbReference>
<dbReference type="AlphaFoldDB" id="A0A1I0A073"/>
<dbReference type="EC" id="3.1.11.6" evidence="6"/>
<evidence type="ECO:0000256" key="5">
    <source>
        <dbReference type="ARBA" id="ARBA00022839"/>
    </source>
</evidence>
<dbReference type="PIRSF" id="PIRSF006488">
    <property type="entry name" value="Exonuc_VII_S"/>
    <property type="match status" value="1"/>
</dbReference>
<evidence type="ECO:0000256" key="4">
    <source>
        <dbReference type="ARBA" id="ARBA00022801"/>
    </source>
</evidence>
<dbReference type="STRING" id="29364.SAMN04487772_104192"/>
<dbReference type="GO" id="GO:0005829">
    <property type="term" value="C:cytosol"/>
    <property type="evidence" value="ECO:0007669"/>
    <property type="project" value="TreeGrafter"/>
</dbReference>
<dbReference type="OrthoDB" id="1771251at2"/>
<evidence type="ECO:0000313" key="9">
    <source>
        <dbReference type="Proteomes" id="UP000199800"/>
    </source>
</evidence>
<dbReference type="NCBIfam" id="TIGR01280">
    <property type="entry name" value="xseB"/>
    <property type="match status" value="1"/>
</dbReference>
<comment type="subcellular location">
    <subcellularLocation>
        <location evidence="6">Cytoplasm</location>
    </subcellularLocation>
</comment>
<comment type="function">
    <text evidence="6">Bidirectionally degrades single-stranded DNA into large acid-insoluble oligonucleotides, which are then degraded further into small acid-soluble oligonucleotides.</text>
</comment>
<evidence type="ECO:0000256" key="7">
    <source>
        <dbReference type="SAM" id="Coils"/>
    </source>
</evidence>
<evidence type="ECO:0000256" key="6">
    <source>
        <dbReference type="HAMAP-Rule" id="MF_00337"/>
    </source>
</evidence>
<accession>A0A1I0A073</accession>
<dbReference type="GO" id="GO:0008855">
    <property type="term" value="F:exodeoxyribonuclease VII activity"/>
    <property type="evidence" value="ECO:0007669"/>
    <property type="project" value="UniProtKB-UniRule"/>
</dbReference>
<evidence type="ECO:0000256" key="1">
    <source>
        <dbReference type="ARBA" id="ARBA00009998"/>
    </source>
</evidence>
<comment type="similarity">
    <text evidence="1 6">Belongs to the XseB family.</text>
</comment>
<keyword evidence="3 6" id="KW-0540">Nuclease</keyword>
<evidence type="ECO:0000313" key="8">
    <source>
        <dbReference type="EMBL" id="SES87503.1"/>
    </source>
</evidence>
<dbReference type="Proteomes" id="UP000199800">
    <property type="component" value="Unassembled WGS sequence"/>
</dbReference>
<dbReference type="EMBL" id="FOHN01000004">
    <property type="protein sequence ID" value="SES87503.1"/>
    <property type="molecule type" value="Genomic_DNA"/>
</dbReference>
<dbReference type="PANTHER" id="PTHR34137">
    <property type="entry name" value="EXODEOXYRIBONUCLEASE 7 SMALL SUBUNIT"/>
    <property type="match status" value="1"/>
</dbReference>
<protein>
    <recommendedName>
        <fullName evidence="6">Exodeoxyribonuclease 7 small subunit</fullName>
        <ecNumber evidence="6">3.1.11.6</ecNumber>
    </recommendedName>
    <alternativeName>
        <fullName evidence="6">Exodeoxyribonuclease VII small subunit</fullName>
        <shortName evidence="6">Exonuclease VII small subunit</shortName>
    </alternativeName>
</protein>
<gene>
    <name evidence="6" type="primary">xseB</name>
    <name evidence="8" type="ORF">SAMN04487772_104192</name>
</gene>
<dbReference type="InterPro" id="IPR003761">
    <property type="entry name" value="Exonuc_VII_S"/>
</dbReference>
<feature type="coiled-coil region" evidence="7">
    <location>
        <begin position="5"/>
        <end position="63"/>
    </location>
</feature>
<dbReference type="Gene3D" id="1.10.287.1040">
    <property type="entry name" value="Exonuclease VII, small subunit"/>
    <property type="match status" value="1"/>
</dbReference>
<dbReference type="RefSeq" id="WP_092476794.1">
    <property type="nucleotide sequence ID" value="NZ_FOHN01000004.1"/>
</dbReference>